<evidence type="ECO:0000313" key="2">
    <source>
        <dbReference type="EMBL" id="KIO50821.1"/>
    </source>
</evidence>
<reference evidence="2 3" key="1">
    <citation type="submission" date="2015-01" db="EMBL/GenBank/DDBJ databases">
        <title>Genome of Flavobacterium hibernum DSM 12611.</title>
        <authorList>
            <person name="Stropko S.J."/>
            <person name="Pipes S.E."/>
            <person name="Newman J.D."/>
        </authorList>
    </citation>
    <scope>NUCLEOTIDE SEQUENCE [LARGE SCALE GENOMIC DNA]</scope>
    <source>
        <strain evidence="2 3">DSM 12611</strain>
    </source>
</reference>
<dbReference type="EMBL" id="JPRK01000023">
    <property type="protein sequence ID" value="KIO50821.1"/>
    <property type="molecule type" value="Genomic_DNA"/>
</dbReference>
<dbReference type="AlphaFoldDB" id="A0A0D0EVB5"/>
<feature type="transmembrane region" description="Helical" evidence="1">
    <location>
        <begin position="6"/>
        <end position="23"/>
    </location>
</feature>
<name>A0A0D0EVB5_9FLAO</name>
<organism evidence="2 3">
    <name type="scientific">Flavobacterium hibernum</name>
    <dbReference type="NCBI Taxonomy" id="37752"/>
    <lineage>
        <taxon>Bacteria</taxon>
        <taxon>Pseudomonadati</taxon>
        <taxon>Bacteroidota</taxon>
        <taxon>Flavobacteriia</taxon>
        <taxon>Flavobacteriales</taxon>
        <taxon>Flavobacteriaceae</taxon>
        <taxon>Flavobacterium</taxon>
    </lineage>
</organism>
<evidence type="ECO:0000313" key="3">
    <source>
        <dbReference type="Proteomes" id="UP000032061"/>
    </source>
</evidence>
<evidence type="ECO:0000256" key="1">
    <source>
        <dbReference type="SAM" id="Phobius"/>
    </source>
</evidence>
<accession>A0A0D0EVB5</accession>
<comment type="caution">
    <text evidence="2">The sequence shown here is derived from an EMBL/GenBank/DDBJ whole genome shotgun (WGS) entry which is preliminary data.</text>
</comment>
<proteinExistence type="predicted"/>
<gene>
    <name evidence="2" type="ORF">IW18_21095</name>
</gene>
<keyword evidence="1" id="KW-0812">Transmembrane</keyword>
<keyword evidence="1" id="KW-1133">Transmembrane helix</keyword>
<protein>
    <submittedName>
        <fullName evidence="2">Uncharacterized protein</fullName>
    </submittedName>
</protein>
<sequence>MLLKGGILYILNSSFLIVAIWYTDDADLLRKNTDKNGFFLLFLVMTKRIKNPFLSASSL</sequence>
<keyword evidence="1" id="KW-0472">Membrane</keyword>
<dbReference type="Proteomes" id="UP000032061">
    <property type="component" value="Unassembled WGS sequence"/>
</dbReference>